<dbReference type="PROSITE" id="PS00653">
    <property type="entry name" value="GLYCOSYL_HYDROL_F1_2"/>
    <property type="match status" value="1"/>
</dbReference>
<dbReference type="Pfam" id="PF00232">
    <property type="entry name" value="Glyco_hydro_1"/>
    <property type="match status" value="1"/>
</dbReference>
<sequence length="661" mass="73174">MQALLAASSTGVSDSAENISFPATFAFGTATSAYQIEGGWQEGGRGLSIWDAFAHAPGKVKTGETGDVAADHYHRWRSDVQLMAQMRLRYYRFSISWSRVLPNGYGAVNEEGVRFYSMLIDELIAHGIHPVVTLYHWDLPLVLQVEHDGWLSEATASAFVQYAAFCFARFGDRVKHWITLNEPAVHAVYGHARGEHAPGRRSRPNREPYVAGHHMLLAHAYTVARYRKEFATKQAGLISIALNSDWREPASESAADVLAAQRSMEFNLGWFADPLYTGDYPPSMRSRLGTRLPTFTAEQRGYIANSTDFFALQHYASMLVSARPESEPLPEGSFYADEAARYHSLPGARKNVLGWDVAPFGIYRLVKWVQRRYRPTGGIVITENGFPLREESAEEARYDLERICYLKQYLVQLARAMQEGVVVRGYFVWTLLDNFEWAEGTAARFGLLHVDFATQRRSAKGSAAFFARLSETHSFRYHAAECNATVPVNAAFSQEAMQLQLIINRTAELRAQSGRSTSASVRSAIMARASRLVTLADMQARHTAENGLFRATRSWLAKAAKMRTFDAAAADKAFGEPSTAAAEPLRRAAQDLEEEVRQIENELAGSLAGGGEIGVGEAEMAVAPMIGEDEELPGVVPGVVPAEEDATREFGRLQTAVIEVL</sequence>
<accession>A0A0M0JFZ4</accession>
<dbReference type="GO" id="GO:0008422">
    <property type="term" value="F:beta-glucosidase activity"/>
    <property type="evidence" value="ECO:0007669"/>
    <property type="project" value="UniProtKB-EC"/>
</dbReference>
<dbReference type="AlphaFoldDB" id="A0A0M0JFZ4"/>
<dbReference type="GO" id="GO:0016052">
    <property type="term" value="P:carbohydrate catabolic process"/>
    <property type="evidence" value="ECO:0007669"/>
    <property type="project" value="UniProtKB-ARBA"/>
</dbReference>
<dbReference type="Proteomes" id="UP000037460">
    <property type="component" value="Unassembled WGS sequence"/>
</dbReference>
<proteinExistence type="inferred from homology"/>
<dbReference type="PANTHER" id="PTHR10353:SF36">
    <property type="entry name" value="LP05116P"/>
    <property type="match status" value="1"/>
</dbReference>
<dbReference type="OrthoDB" id="65569at2759"/>
<evidence type="ECO:0000256" key="5">
    <source>
        <dbReference type="ARBA" id="ARBA00023295"/>
    </source>
</evidence>
<evidence type="ECO:0000313" key="8">
    <source>
        <dbReference type="EMBL" id="KOO25484.1"/>
    </source>
</evidence>
<evidence type="ECO:0000256" key="1">
    <source>
        <dbReference type="ARBA" id="ARBA00000448"/>
    </source>
</evidence>
<dbReference type="PANTHER" id="PTHR10353">
    <property type="entry name" value="GLYCOSYL HYDROLASE"/>
    <property type="match status" value="1"/>
</dbReference>
<dbReference type="InterPro" id="IPR001360">
    <property type="entry name" value="Glyco_hydro_1"/>
</dbReference>
<dbReference type="Gene3D" id="3.20.20.80">
    <property type="entry name" value="Glycosidases"/>
    <property type="match status" value="1"/>
</dbReference>
<keyword evidence="4" id="KW-0378">Hydrolase</keyword>
<dbReference type="EC" id="3.2.1.21" evidence="3"/>
<evidence type="ECO:0000256" key="7">
    <source>
        <dbReference type="SAM" id="Coils"/>
    </source>
</evidence>
<comment type="similarity">
    <text evidence="2 6">Belongs to the glycosyl hydrolase 1 family.</text>
</comment>
<evidence type="ECO:0000256" key="6">
    <source>
        <dbReference type="RuleBase" id="RU003690"/>
    </source>
</evidence>
<comment type="catalytic activity">
    <reaction evidence="1">
        <text>Hydrolysis of terminal, non-reducing beta-D-glucosyl residues with release of beta-D-glucose.</text>
        <dbReference type="EC" id="3.2.1.21"/>
    </reaction>
</comment>
<keyword evidence="7" id="KW-0175">Coiled coil</keyword>
<dbReference type="SUPFAM" id="SSF51445">
    <property type="entry name" value="(Trans)glycosidases"/>
    <property type="match status" value="1"/>
</dbReference>
<gene>
    <name evidence="8" type="ORF">Ctob_008005</name>
</gene>
<evidence type="ECO:0000256" key="3">
    <source>
        <dbReference type="ARBA" id="ARBA00012744"/>
    </source>
</evidence>
<dbReference type="InterPro" id="IPR033132">
    <property type="entry name" value="GH_1_N_CS"/>
</dbReference>
<protein>
    <recommendedName>
        <fullName evidence="3">beta-glucosidase</fullName>
        <ecNumber evidence="3">3.2.1.21</ecNumber>
    </recommendedName>
</protein>
<organism evidence="8 9">
    <name type="scientific">Chrysochromulina tobinii</name>
    <dbReference type="NCBI Taxonomy" id="1460289"/>
    <lineage>
        <taxon>Eukaryota</taxon>
        <taxon>Haptista</taxon>
        <taxon>Haptophyta</taxon>
        <taxon>Prymnesiophyceae</taxon>
        <taxon>Prymnesiales</taxon>
        <taxon>Chrysochromulinaceae</taxon>
        <taxon>Chrysochromulina</taxon>
    </lineage>
</organism>
<evidence type="ECO:0000313" key="9">
    <source>
        <dbReference type="Proteomes" id="UP000037460"/>
    </source>
</evidence>
<comment type="caution">
    <text evidence="8">The sequence shown here is derived from an EMBL/GenBank/DDBJ whole genome shotgun (WGS) entry which is preliminary data.</text>
</comment>
<keyword evidence="9" id="KW-1185">Reference proteome</keyword>
<keyword evidence="5" id="KW-0326">Glycosidase</keyword>
<evidence type="ECO:0000256" key="4">
    <source>
        <dbReference type="ARBA" id="ARBA00022801"/>
    </source>
</evidence>
<feature type="coiled-coil region" evidence="7">
    <location>
        <begin position="582"/>
        <end position="609"/>
    </location>
</feature>
<evidence type="ECO:0000256" key="2">
    <source>
        <dbReference type="ARBA" id="ARBA00010838"/>
    </source>
</evidence>
<dbReference type="InterPro" id="IPR017853">
    <property type="entry name" value="GH"/>
</dbReference>
<dbReference type="FunFam" id="3.20.20.80:FF:000011">
    <property type="entry name" value="Cytosolic beta-glucosidase"/>
    <property type="match status" value="1"/>
</dbReference>
<dbReference type="PRINTS" id="PR00131">
    <property type="entry name" value="GLHYDRLASE1"/>
</dbReference>
<name>A0A0M0JFZ4_9EUKA</name>
<reference evidence="9" key="1">
    <citation type="journal article" date="2015" name="PLoS Genet.">
        <title>Genome Sequence and Transcriptome Analyses of Chrysochromulina tobin: Metabolic Tools for Enhanced Algal Fitness in the Prominent Order Prymnesiales (Haptophyceae).</title>
        <authorList>
            <person name="Hovde B.T."/>
            <person name="Deodato C.R."/>
            <person name="Hunsperger H.M."/>
            <person name="Ryken S.A."/>
            <person name="Yost W."/>
            <person name="Jha R.K."/>
            <person name="Patterson J."/>
            <person name="Monnat R.J. Jr."/>
            <person name="Barlow S.B."/>
            <person name="Starkenburg S.R."/>
            <person name="Cattolico R.A."/>
        </authorList>
    </citation>
    <scope>NUCLEOTIDE SEQUENCE</scope>
    <source>
        <strain evidence="9">CCMP291</strain>
    </source>
</reference>
<dbReference type="EMBL" id="JWZX01002969">
    <property type="protein sequence ID" value="KOO25484.1"/>
    <property type="molecule type" value="Genomic_DNA"/>
</dbReference>